<dbReference type="Pfam" id="PF10881">
    <property type="entry name" value="DUF2726"/>
    <property type="match status" value="1"/>
</dbReference>
<evidence type="ECO:0000256" key="1">
    <source>
        <dbReference type="SAM" id="Phobius"/>
    </source>
</evidence>
<feature type="domain" description="DUF2726" evidence="2">
    <location>
        <begin position="38"/>
        <end position="146"/>
    </location>
</feature>
<dbReference type="EMBL" id="CP044455">
    <property type="protein sequence ID" value="QIC70740.1"/>
    <property type="molecule type" value="Genomic_DNA"/>
</dbReference>
<dbReference type="Proteomes" id="UP000503440">
    <property type="component" value="Chromosome"/>
</dbReference>
<name>A0A0F3LQE0_9GAMM</name>
<keyword evidence="1" id="KW-0472">Membrane</keyword>
<dbReference type="InterPro" id="IPR024402">
    <property type="entry name" value="DUF2726"/>
</dbReference>
<evidence type="ECO:0000259" key="2">
    <source>
        <dbReference type="Pfam" id="PF10881"/>
    </source>
</evidence>
<evidence type="ECO:0000313" key="6">
    <source>
        <dbReference type="Proteomes" id="UP000503440"/>
    </source>
</evidence>
<protein>
    <submittedName>
        <fullName evidence="5">DUF2726 domain-containing protein</fullName>
    </submittedName>
</protein>
<reference evidence="5 7" key="2">
    <citation type="submission" date="2020-02" db="EMBL/GenBank/DDBJ databases">
        <title>Tigecycline-resistant Acinetobacter species from pigs and migratory birds.</title>
        <authorList>
            <person name="Chen C."/>
            <person name="Sun J."/>
            <person name="Liao X.-P."/>
            <person name="Liu Y.-H."/>
        </authorList>
    </citation>
    <scope>NUCLEOTIDE SEQUENCE [LARGE SCALE GENOMIC DNA]</scope>
    <source>
        <strain evidence="5 7">C15_T</strain>
    </source>
</reference>
<evidence type="ECO:0000313" key="7">
    <source>
        <dbReference type="Proteomes" id="UP000593812"/>
    </source>
</evidence>
<dbReference type="AlphaFoldDB" id="A0A0F3LQE0"/>
<dbReference type="Proteomes" id="UP000593812">
    <property type="component" value="Chromosome"/>
</dbReference>
<dbReference type="RefSeq" id="WP_005176498.1">
    <property type="nucleotide sequence ID" value="NZ_CAXNYR010000010.1"/>
</dbReference>
<dbReference type="EMBL" id="CP048654">
    <property type="protein sequence ID" value="QOW41933.1"/>
    <property type="molecule type" value="Genomic_DNA"/>
</dbReference>
<evidence type="ECO:0000313" key="5">
    <source>
        <dbReference type="EMBL" id="QOW41933.1"/>
    </source>
</evidence>
<evidence type="ECO:0000313" key="3">
    <source>
        <dbReference type="EMBL" id="MDV4315170.1"/>
    </source>
</evidence>
<gene>
    <name evidence="4" type="ORF">FSC09_10090</name>
    <name evidence="5" type="ORF">G0027_03130</name>
    <name evidence="3" type="ORF">MSG88_05200</name>
</gene>
<keyword evidence="1" id="KW-1133">Transmembrane helix</keyword>
<keyword evidence="1" id="KW-0812">Transmembrane</keyword>
<sequence length="147" mass="16973">MFNSAQSTFFFIGCLATLVLMLLVAASYLRPKQKYFPKKVITPFEAKMFARLKQAFPEHHILAQVAFSALITNSNYKIRSRFNRKVTDFVLLDQQMNVVIIIELDDPTHIGKESEDAERDAMLLEAGYQVIRYTEIPSIRQLQQDIL</sequence>
<reference evidence="3" key="3">
    <citation type="submission" date="2023-10" db="EMBL/GenBank/DDBJ databases">
        <authorList>
            <person name="Sykes E.M.E."/>
            <person name="Khan I.U.H."/>
            <person name="Kumar A."/>
        </authorList>
    </citation>
    <scope>NUCLEOTIDE SEQUENCE</scope>
    <source>
        <strain evidence="3">IK5</strain>
    </source>
</reference>
<reference evidence="4 6" key="1">
    <citation type="submission" date="2019-09" db="EMBL/GenBank/DDBJ databases">
        <title>Non-baumannii Acinetobacter spp. carrying blaNDM-1 isolated in China.</title>
        <authorList>
            <person name="Cui C."/>
            <person name="Chen C."/>
            <person name="Sun J."/>
            <person name="Liu Y."/>
        </authorList>
    </citation>
    <scope>NUCLEOTIDE SEQUENCE [LARGE SCALE GENOMIC DNA]</scope>
    <source>
        <strain evidence="4 6">B18</strain>
    </source>
</reference>
<dbReference type="STRING" id="756892.GCA_001922645_02519"/>
<dbReference type="KEGG" id="aid:CTZ23_10255"/>
<organism evidence="5 7">
    <name type="scientific">Acinetobacter indicus</name>
    <dbReference type="NCBI Taxonomy" id="756892"/>
    <lineage>
        <taxon>Bacteria</taxon>
        <taxon>Pseudomonadati</taxon>
        <taxon>Pseudomonadota</taxon>
        <taxon>Gammaproteobacteria</taxon>
        <taxon>Moraxellales</taxon>
        <taxon>Moraxellaceae</taxon>
        <taxon>Acinetobacter</taxon>
    </lineage>
</organism>
<feature type="transmembrane region" description="Helical" evidence="1">
    <location>
        <begin position="6"/>
        <end position="29"/>
    </location>
</feature>
<evidence type="ECO:0000313" key="4">
    <source>
        <dbReference type="EMBL" id="QIC70740.1"/>
    </source>
</evidence>
<accession>A0A0F3LQE0</accession>
<dbReference type="Proteomes" id="UP001284654">
    <property type="component" value="Unassembled WGS sequence"/>
</dbReference>
<dbReference type="EMBL" id="JAWJYY010000001">
    <property type="protein sequence ID" value="MDV4315170.1"/>
    <property type="molecule type" value="Genomic_DNA"/>
</dbReference>
<proteinExistence type="predicted"/>
<dbReference type="GeneID" id="69465355"/>